<comment type="caution">
    <text evidence="1">The sequence shown here is derived from an EMBL/GenBank/DDBJ whole genome shotgun (WGS) entry which is preliminary data.</text>
</comment>
<keyword evidence="2" id="KW-1185">Reference proteome</keyword>
<sequence>MLDFHLDDHAMFGKTTKCLTNFYRQPQPAHNIQVLRPNIYDPKDFPLSQIEQEEKQWVEMALCQKEEITTTTTTASKAARAETREEGYAPIRTALSVMLNGLLDSKTTLGSTRVTLFNFHATTFAERLINNGVSSLVIVESAQSFSKAAKSCTARLGVVAVAVHVDLVVDVQKFFLSRQGLFPTRRRVVTIISLLFLLNSVYLEFWPRNCRREELEEWKATLLR</sequence>
<accession>A0A8S1HEG1</accession>
<dbReference type="AlphaFoldDB" id="A0A8S1HEG1"/>
<proteinExistence type="predicted"/>
<protein>
    <submittedName>
        <fullName evidence="1">Uncharacterized protein</fullName>
    </submittedName>
</protein>
<dbReference type="Proteomes" id="UP000835052">
    <property type="component" value="Unassembled WGS sequence"/>
</dbReference>
<dbReference type="OrthoDB" id="5860742at2759"/>
<dbReference type="EMBL" id="CAJGYM010000037">
    <property type="protein sequence ID" value="CAD6193625.1"/>
    <property type="molecule type" value="Genomic_DNA"/>
</dbReference>
<organism evidence="1 2">
    <name type="scientific">Caenorhabditis auriculariae</name>
    <dbReference type="NCBI Taxonomy" id="2777116"/>
    <lineage>
        <taxon>Eukaryota</taxon>
        <taxon>Metazoa</taxon>
        <taxon>Ecdysozoa</taxon>
        <taxon>Nematoda</taxon>
        <taxon>Chromadorea</taxon>
        <taxon>Rhabditida</taxon>
        <taxon>Rhabditina</taxon>
        <taxon>Rhabditomorpha</taxon>
        <taxon>Rhabditoidea</taxon>
        <taxon>Rhabditidae</taxon>
        <taxon>Peloderinae</taxon>
        <taxon>Caenorhabditis</taxon>
    </lineage>
</organism>
<reference evidence="1" key="1">
    <citation type="submission" date="2020-10" db="EMBL/GenBank/DDBJ databases">
        <authorList>
            <person name="Kikuchi T."/>
        </authorList>
    </citation>
    <scope>NUCLEOTIDE SEQUENCE</scope>
    <source>
        <strain evidence="1">NKZ352</strain>
    </source>
</reference>
<gene>
    <name evidence="1" type="ORF">CAUJ_LOCUS9544</name>
</gene>
<evidence type="ECO:0000313" key="2">
    <source>
        <dbReference type="Proteomes" id="UP000835052"/>
    </source>
</evidence>
<name>A0A8S1HEG1_9PELO</name>
<evidence type="ECO:0000313" key="1">
    <source>
        <dbReference type="EMBL" id="CAD6193625.1"/>
    </source>
</evidence>